<dbReference type="HAMAP" id="MF_00595">
    <property type="entry name" value="PEPcase_type1"/>
    <property type="match status" value="1"/>
</dbReference>
<evidence type="ECO:0000256" key="9">
    <source>
        <dbReference type="ARBA" id="ARBA00048995"/>
    </source>
</evidence>
<evidence type="ECO:0000256" key="5">
    <source>
        <dbReference type="ARBA" id="ARBA00022419"/>
    </source>
</evidence>
<keyword evidence="13" id="KW-0670">Pyruvate</keyword>
<name>A0A811G3R8_CORDP</name>
<dbReference type="GO" id="GO:0006107">
    <property type="term" value="P:oxaloacetate metabolic process"/>
    <property type="evidence" value="ECO:0007669"/>
    <property type="project" value="UniProtKB-UniRule"/>
</dbReference>
<dbReference type="InterPro" id="IPR033129">
    <property type="entry name" value="PEPCASE_His_AS"/>
</dbReference>
<dbReference type="EC" id="4.1.1.31" evidence="4 10"/>
<evidence type="ECO:0000256" key="3">
    <source>
        <dbReference type="ARBA" id="ARBA00008346"/>
    </source>
</evidence>
<dbReference type="GO" id="GO:0006099">
    <property type="term" value="P:tricarboxylic acid cycle"/>
    <property type="evidence" value="ECO:0007669"/>
    <property type="project" value="InterPro"/>
</dbReference>
<dbReference type="InterPro" id="IPR022805">
    <property type="entry name" value="PEP_COase_bac/pln-type"/>
</dbReference>
<keyword evidence="8 10" id="KW-0120">Carbon dioxide fixation</keyword>
<dbReference type="PROSITE" id="PS00393">
    <property type="entry name" value="PEPCASE_2"/>
    <property type="match status" value="1"/>
</dbReference>
<dbReference type="InterPro" id="IPR021135">
    <property type="entry name" value="PEP_COase"/>
</dbReference>
<dbReference type="Pfam" id="PF00311">
    <property type="entry name" value="PEPcase"/>
    <property type="match status" value="1"/>
</dbReference>
<dbReference type="PANTHER" id="PTHR30523:SF6">
    <property type="entry name" value="PHOSPHOENOLPYRUVATE CARBOXYLASE"/>
    <property type="match status" value="1"/>
</dbReference>
<reference evidence="13 14" key="1">
    <citation type="submission" date="2020-02" db="EMBL/GenBank/DDBJ databases">
        <authorList>
            <person name="Brisse S."/>
        </authorList>
    </citation>
    <scope>NUCLEOTIDE SEQUENCE [LARGE SCALE GENOMIC DNA]</scope>
    <source>
        <strain evidence="13">CIP107547</strain>
    </source>
</reference>
<comment type="caution">
    <text evidence="13">The sequence shown here is derived from an EMBL/GenBank/DDBJ whole genome shotgun (WGS) entry which is preliminary data.</text>
</comment>
<evidence type="ECO:0000256" key="2">
    <source>
        <dbReference type="ARBA" id="ARBA00003670"/>
    </source>
</evidence>
<keyword evidence="7 10" id="KW-0456">Lyase</keyword>
<feature type="active site" evidence="10 12">
    <location>
        <position position="582"/>
    </location>
</feature>
<protein>
    <recommendedName>
        <fullName evidence="5 10">Phosphoenolpyruvate carboxylase</fullName>
        <shortName evidence="10">PEPC</shortName>
        <shortName evidence="10">PEPCase</shortName>
        <ecNumber evidence="4 10">4.1.1.31</ecNumber>
    </recommendedName>
</protein>
<evidence type="ECO:0000256" key="11">
    <source>
        <dbReference type="PROSITE-ProRule" id="PRU10111"/>
    </source>
</evidence>
<evidence type="ECO:0000256" key="10">
    <source>
        <dbReference type="HAMAP-Rule" id="MF_00595"/>
    </source>
</evidence>
<evidence type="ECO:0000256" key="6">
    <source>
        <dbReference type="ARBA" id="ARBA00022842"/>
    </source>
</evidence>
<keyword evidence="6 10" id="KW-0460">Magnesium</keyword>
<comment type="catalytic activity">
    <reaction evidence="9 10">
        <text>oxaloacetate + phosphate = phosphoenolpyruvate + hydrogencarbonate</text>
        <dbReference type="Rhea" id="RHEA:28370"/>
        <dbReference type="ChEBI" id="CHEBI:16452"/>
        <dbReference type="ChEBI" id="CHEBI:17544"/>
        <dbReference type="ChEBI" id="CHEBI:43474"/>
        <dbReference type="ChEBI" id="CHEBI:58702"/>
        <dbReference type="EC" id="4.1.1.31"/>
    </reaction>
</comment>
<accession>A0A811G3R8</accession>
<dbReference type="GO" id="GO:0015977">
    <property type="term" value="P:carbon fixation"/>
    <property type="evidence" value="ECO:0007669"/>
    <property type="project" value="UniProtKB-UniRule"/>
</dbReference>
<comment type="function">
    <text evidence="2 10">Forms oxaloacetate, a four-carbon dicarboxylic acid source for the tricarboxylic acid cycle.</text>
</comment>
<dbReference type="Proteomes" id="UP000480222">
    <property type="component" value="Unassembled WGS sequence"/>
</dbReference>
<dbReference type="AlphaFoldDB" id="A0A811G3R8"/>
<organism evidence="13 14">
    <name type="scientific">Corynebacterium diphtheriae</name>
    <dbReference type="NCBI Taxonomy" id="1717"/>
    <lineage>
        <taxon>Bacteria</taxon>
        <taxon>Bacillati</taxon>
        <taxon>Actinomycetota</taxon>
        <taxon>Actinomycetes</taxon>
        <taxon>Mycobacteriales</taxon>
        <taxon>Corynebacteriaceae</taxon>
        <taxon>Corynebacterium</taxon>
    </lineage>
</organism>
<comment type="subunit">
    <text evidence="10">Homotetramer.</text>
</comment>
<dbReference type="PRINTS" id="PR00150">
    <property type="entry name" value="PEPCARBXLASE"/>
</dbReference>
<dbReference type="NCBIfam" id="NF000584">
    <property type="entry name" value="PRK00009.1"/>
    <property type="match status" value="1"/>
</dbReference>
<dbReference type="GO" id="GO:0005829">
    <property type="term" value="C:cytosol"/>
    <property type="evidence" value="ECO:0007669"/>
    <property type="project" value="TreeGrafter"/>
</dbReference>
<dbReference type="PROSITE" id="PS00781">
    <property type="entry name" value="PEPCASE_1"/>
    <property type="match status" value="1"/>
</dbReference>
<comment type="similarity">
    <text evidence="3 10">Belongs to the PEPCase type 1 family.</text>
</comment>
<dbReference type="PANTHER" id="PTHR30523">
    <property type="entry name" value="PHOSPHOENOLPYRUVATE CARBOXYLASE"/>
    <property type="match status" value="1"/>
</dbReference>
<comment type="cofactor">
    <cofactor evidence="1 10">
        <name>Mg(2+)</name>
        <dbReference type="ChEBI" id="CHEBI:18420"/>
    </cofactor>
</comment>
<evidence type="ECO:0000313" key="14">
    <source>
        <dbReference type="Proteomes" id="UP000480222"/>
    </source>
</evidence>
<feature type="active site" evidence="10 11">
    <location>
        <position position="153"/>
    </location>
</feature>
<evidence type="ECO:0000256" key="4">
    <source>
        <dbReference type="ARBA" id="ARBA00012305"/>
    </source>
</evidence>
<dbReference type="GO" id="GO:0000287">
    <property type="term" value="F:magnesium ion binding"/>
    <property type="evidence" value="ECO:0007669"/>
    <property type="project" value="UniProtKB-UniRule"/>
</dbReference>
<evidence type="ECO:0000313" key="13">
    <source>
        <dbReference type="EMBL" id="CAB0601988.1"/>
    </source>
</evidence>
<evidence type="ECO:0000256" key="8">
    <source>
        <dbReference type="ARBA" id="ARBA00023300"/>
    </source>
</evidence>
<dbReference type="GO" id="GO:0008964">
    <property type="term" value="F:phosphoenolpyruvate carboxylase activity"/>
    <property type="evidence" value="ECO:0007669"/>
    <property type="project" value="UniProtKB-UniRule"/>
</dbReference>
<dbReference type="EMBL" id="CADDAV010000015">
    <property type="protein sequence ID" value="CAB0601988.1"/>
    <property type="molecule type" value="Genomic_DNA"/>
</dbReference>
<dbReference type="InterPro" id="IPR015813">
    <property type="entry name" value="Pyrv/PenolPyrv_kinase-like_dom"/>
</dbReference>
<sequence>MICATLMGTLCIHHFCRKAELVTAAISDRVREDIRLLGRVLGRVIVQQEGEEVYELVEATRRMAFDVSHGDADPEDLMVIFRDLDITKTNLVARAFSYFALLANLAEDLDDESVEADVSLRKTFAKLKQEGVSAADAASVIRSAEVAPVLTAHPTETRRRTVFDTQTRIKQLLKDAHHGGDMQVIEQEMYLRMTLLWQTALIRIARPTLEDEIDVGLRYYKKSLLEQVPALNRSIRHSMRETFGLQLPDIAVMRPGSWIGGDHDGNPYVNARTLTYATRQAAKTVARYYVEQLGELERELSLSDRYSSCSKELLALAEASGNNWESRVDEPYRRAVYGMRARMKSNVDALERPEKTAGKKSSKRTPYATPEEFLRDFDVIDRSLRAHNDDVIADDRLARIRSAVTTFGFHLYTLDIRQNSESFEAVIEEVFAAARRVPGGKRYSELAEAEKVELLIQELQTPRPLLFPGALEVEDAFSADTTKELGIFLAAAQAVRDFGSRSIAHCIISMTATVSDILEPMVLLKEVGLRDVDVVPLFETIDDLRCGAAILRELWSHPFYREHLRARGDIQEVMLGYSDSNKDGGYLQANWALYDAELGLVELCREHNIELRLAHGRGGAVGRGGGPTYDAILAQPKGAVSGSVRITEQGEVISAKYGAPETARRHLEAFVSGALEASLLDTEPIADPDRAYAIMRDLAGFSGQRYQELVGDPGFIEYFTQSTPLHEIGELNLGSRPAARKQTTAISDLRAIPWVLSWSQSRTNIPGWFGVGSAVSRFVSAVPEKDRESRWQELRDLYATWPFFRSVMSNMAQVMAKAEISLARLYADLVDDPEVADRIYALIAEEFELTRRAYLAITGNEALVSENQRQARSLKRRYPYLLPLNAIQLELLRRYRGGDDQFLVSKTIQVTMNGLATALRNAG</sequence>
<gene>
    <name evidence="10" type="primary">ppc</name>
    <name evidence="13" type="ORF">CIP107547_01305</name>
</gene>
<dbReference type="InterPro" id="IPR018129">
    <property type="entry name" value="PEP_COase_Lys_AS"/>
</dbReference>
<evidence type="ECO:0000256" key="1">
    <source>
        <dbReference type="ARBA" id="ARBA00001946"/>
    </source>
</evidence>
<proteinExistence type="inferred from homology"/>
<evidence type="ECO:0000256" key="12">
    <source>
        <dbReference type="PROSITE-ProRule" id="PRU10112"/>
    </source>
</evidence>
<dbReference type="Gene3D" id="1.20.1440.90">
    <property type="entry name" value="Phosphoenolpyruvate/pyruvate domain"/>
    <property type="match status" value="1"/>
</dbReference>
<evidence type="ECO:0000256" key="7">
    <source>
        <dbReference type="ARBA" id="ARBA00023239"/>
    </source>
</evidence>
<dbReference type="SUPFAM" id="SSF51621">
    <property type="entry name" value="Phosphoenolpyruvate/pyruvate domain"/>
    <property type="match status" value="1"/>
</dbReference>